<dbReference type="Gene3D" id="1.20.1280.50">
    <property type="match status" value="1"/>
</dbReference>
<dbReference type="AlphaFoldDB" id="A0A8B8G0F1"/>
<dbReference type="OrthoDB" id="9974792at2759"/>
<evidence type="ECO:0000313" key="2">
    <source>
        <dbReference type="Proteomes" id="UP000694846"/>
    </source>
</evidence>
<evidence type="ECO:0000313" key="3">
    <source>
        <dbReference type="RefSeq" id="XP_025416258.1"/>
    </source>
</evidence>
<dbReference type="InterPro" id="IPR001810">
    <property type="entry name" value="F-box_dom"/>
</dbReference>
<dbReference type="SMART" id="SM00256">
    <property type="entry name" value="FBOX"/>
    <property type="match status" value="1"/>
</dbReference>
<dbReference type="InterPro" id="IPR032675">
    <property type="entry name" value="LRR_dom_sf"/>
</dbReference>
<dbReference type="GeneID" id="112687642"/>
<sequence length="485" mass="56992">MEVQNEKNYKTFIKQQSKIKLKNGKTTIKYKGDWNNLPDLLLENIFSFLNIKEKYNASSTCHSWYSIFHLPYSWHTFVFDDTTLTRRKFNYYSGWQYMLDHLRVQLCLQSIGTYIKVLVFKPITNFYNLYEFMNMISFYAEHGREIGSRVNTLQYTFPCNMATSRIDESVLYGTGGKLLEALKRLMGNLPSLRRLELIDLMLDNEDAQTLLDQVCFCCCTTLKTLILVNTTKNVCQLLHPGVFINLQVLVISPQNLGSDLLYMLSQMRLLHLHILQNRYTPIDIESVHSSDWKHCTKINSILKVHLRIESIRERQILWQPGAPVSSIIYKSPNIRMSADISNKIMELYSDQLLTFGYLDLPKFYQPSSFKDRIDTCLVNLIQICPKLDTLMIREKISTCTLLLISYYGHSLTSLYVRRNAVILRCDWPRQNDWSDEFYQWLKKSSTSYEIVEEEIALSLGLENWKMLSDQDFKRISPQLYSSFYR</sequence>
<dbReference type="RefSeq" id="XP_025416258.1">
    <property type="nucleotide sequence ID" value="XM_025560473.1"/>
</dbReference>
<organism evidence="2 3">
    <name type="scientific">Sipha flava</name>
    <name type="common">yellow sugarcane aphid</name>
    <dbReference type="NCBI Taxonomy" id="143950"/>
    <lineage>
        <taxon>Eukaryota</taxon>
        <taxon>Metazoa</taxon>
        <taxon>Ecdysozoa</taxon>
        <taxon>Arthropoda</taxon>
        <taxon>Hexapoda</taxon>
        <taxon>Insecta</taxon>
        <taxon>Pterygota</taxon>
        <taxon>Neoptera</taxon>
        <taxon>Paraneoptera</taxon>
        <taxon>Hemiptera</taxon>
        <taxon>Sternorrhyncha</taxon>
        <taxon>Aphidomorpha</taxon>
        <taxon>Aphidoidea</taxon>
        <taxon>Aphididae</taxon>
        <taxon>Sipha</taxon>
    </lineage>
</organism>
<dbReference type="Pfam" id="PF00646">
    <property type="entry name" value="F-box"/>
    <property type="match status" value="1"/>
</dbReference>
<dbReference type="Gene3D" id="3.80.10.10">
    <property type="entry name" value="Ribonuclease Inhibitor"/>
    <property type="match status" value="1"/>
</dbReference>
<dbReference type="Proteomes" id="UP000694846">
    <property type="component" value="Unplaced"/>
</dbReference>
<keyword evidence="2" id="KW-1185">Reference proteome</keyword>
<dbReference type="PANTHER" id="PTHR20872:SF1">
    <property type="entry name" value="F-BOX DOMAIN-CONTAINING PROTEIN"/>
    <property type="match status" value="1"/>
</dbReference>
<gene>
    <name evidence="3" type="primary">LOC112687642</name>
</gene>
<dbReference type="SUPFAM" id="SSF81383">
    <property type="entry name" value="F-box domain"/>
    <property type="match status" value="1"/>
</dbReference>
<reference evidence="3" key="1">
    <citation type="submission" date="2025-08" db="UniProtKB">
        <authorList>
            <consortium name="RefSeq"/>
        </authorList>
    </citation>
    <scope>IDENTIFICATION</scope>
    <source>
        <tissue evidence="3">Whole body</tissue>
    </source>
</reference>
<evidence type="ECO:0000259" key="1">
    <source>
        <dbReference type="PROSITE" id="PS50181"/>
    </source>
</evidence>
<protein>
    <submittedName>
        <fullName evidence="3">F-box/LRR-repeat protein 21</fullName>
    </submittedName>
</protein>
<name>A0A8B8G0F1_9HEMI</name>
<dbReference type="PANTHER" id="PTHR20872">
    <property type="match status" value="1"/>
</dbReference>
<feature type="domain" description="F-box" evidence="1">
    <location>
        <begin position="31"/>
        <end position="77"/>
    </location>
</feature>
<accession>A0A8B8G0F1</accession>
<proteinExistence type="predicted"/>
<dbReference type="InterPro" id="IPR036047">
    <property type="entry name" value="F-box-like_dom_sf"/>
</dbReference>
<dbReference type="PROSITE" id="PS50181">
    <property type="entry name" value="FBOX"/>
    <property type="match status" value="1"/>
</dbReference>